<keyword evidence="1" id="KW-1133">Transmembrane helix</keyword>
<dbReference type="AlphaFoldDB" id="A0A6A6EX06"/>
<dbReference type="EMBL" id="ML994611">
    <property type="protein sequence ID" value="KAF2194446.1"/>
    <property type="molecule type" value="Genomic_DNA"/>
</dbReference>
<gene>
    <name evidence="2" type="ORF">K469DRAFT_686480</name>
</gene>
<keyword evidence="3" id="KW-1185">Reference proteome</keyword>
<evidence type="ECO:0000256" key="1">
    <source>
        <dbReference type="SAM" id="Phobius"/>
    </source>
</evidence>
<reference evidence="2" key="1">
    <citation type="journal article" date="2020" name="Stud. Mycol.">
        <title>101 Dothideomycetes genomes: a test case for predicting lifestyles and emergence of pathogens.</title>
        <authorList>
            <person name="Haridas S."/>
            <person name="Albert R."/>
            <person name="Binder M."/>
            <person name="Bloem J."/>
            <person name="Labutti K."/>
            <person name="Salamov A."/>
            <person name="Andreopoulos B."/>
            <person name="Baker S."/>
            <person name="Barry K."/>
            <person name="Bills G."/>
            <person name="Bluhm B."/>
            <person name="Cannon C."/>
            <person name="Castanera R."/>
            <person name="Culley D."/>
            <person name="Daum C."/>
            <person name="Ezra D."/>
            <person name="Gonzalez J."/>
            <person name="Henrissat B."/>
            <person name="Kuo A."/>
            <person name="Liang C."/>
            <person name="Lipzen A."/>
            <person name="Lutzoni F."/>
            <person name="Magnuson J."/>
            <person name="Mondo S."/>
            <person name="Nolan M."/>
            <person name="Ohm R."/>
            <person name="Pangilinan J."/>
            <person name="Park H.-J."/>
            <person name="Ramirez L."/>
            <person name="Alfaro M."/>
            <person name="Sun H."/>
            <person name="Tritt A."/>
            <person name="Yoshinaga Y."/>
            <person name="Zwiers L.-H."/>
            <person name="Turgeon B."/>
            <person name="Goodwin S."/>
            <person name="Spatafora J."/>
            <person name="Crous P."/>
            <person name="Grigoriev I."/>
        </authorList>
    </citation>
    <scope>NUCLEOTIDE SEQUENCE</scope>
    <source>
        <strain evidence="2">CBS 207.26</strain>
    </source>
</reference>
<keyword evidence="1" id="KW-0472">Membrane</keyword>
<dbReference type="Proteomes" id="UP000800200">
    <property type="component" value="Unassembled WGS sequence"/>
</dbReference>
<name>A0A6A6EX06_9PEZI</name>
<feature type="transmembrane region" description="Helical" evidence="1">
    <location>
        <begin position="144"/>
        <end position="166"/>
    </location>
</feature>
<keyword evidence="1" id="KW-0812">Transmembrane</keyword>
<accession>A0A6A6EX06</accession>
<organism evidence="2 3">
    <name type="scientific">Zopfia rhizophila CBS 207.26</name>
    <dbReference type="NCBI Taxonomy" id="1314779"/>
    <lineage>
        <taxon>Eukaryota</taxon>
        <taxon>Fungi</taxon>
        <taxon>Dikarya</taxon>
        <taxon>Ascomycota</taxon>
        <taxon>Pezizomycotina</taxon>
        <taxon>Dothideomycetes</taxon>
        <taxon>Dothideomycetes incertae sedis</taxon>
        <taxon>Zopfiaceae</taxon>
        <taxon>Zopfia</taxon>
    </lineage>
</organism>
<protein>
    <submittedName>
        <fullName evidence="2">Uncharacterized protein</fullName>
    </submittedName>
</protein>
<sequence>MQELNNDSSLGYHTIRHWRQELDLTAEGNEVYVSGTASASESDSSVSNHICGTPSSSNFDSSSISGTTGRVHITVIDSPMSSPSATEDAPRAEELPAYQFAPTANTEDPTMPLLSRQTYDRITALECGLCELRSDHDRVVHTSVSLFMILMVFLYPAMLLLTFPYFGRWWLVLLNYRVLSQLKSRKNLLHGKQLHPNETSQYQPLLSLVAIASLVAVNNLQLCNHSLNLLFPF</sequence>
<proteinExistence type="predicted"/>
<evidence type="ECO:0000313" key="2">
    <source>
        <dbReference type="EMBL" id="KAF2194446.1"/>
    </source>
</evidence>
<evidence type="ECO:0000313" key="3">
    <source>
        <dbReference type="Proteomes" id="UP000800200"/>
    </source>
</evidence>